<name>A0A5D3DXG7_CUCMM</name>
<dbReference type="AlphaFoldDB" id="A0A5D3DXG7"/>
<protein>
    <submittedName>
        <fullName evidence="2">Uncharacterized protein</fullName>
    </submittedName>
</protein>
<evidence type="ECO:0000313" key="1">
    <source>
        <dbReference type="EMBL" id="KAA0048526.1"/>
    </source>
</evidence>
<comment type="caution">
    <text evidence="2">The sequence shown here is derived from an EMBL/GenBank/DDBJ whole genome shotgun (WGS) entry which is preliminary data.</text>
</comment>
<dbReference type="Proteomes" id="UP000321947">
    <property type="component" value="Unassembled WGS sequence"/>
</dbReference>
<evidence type="ECO:0000313" key="4">
    <source>
        <dbReference type="Proteomes" id="UP000321947"/>
    </source>
</evidence>
<sequence>MFDICMQILRVEQKAESVTSYFTRLKKTTAELALLLPFSFGCQVLFNYEILSLAEAFSHVLHIESFQPGLFVSQPNSALISKHNNNSQEKGTIKLTNNISSQSVLHDQESEKMIENAKMFDGLYYFDKGSSSK</sequence>
<dbReference type="Proteomes" id="UP000321393">
    <property type="component" value="Unassembled WGS sequence"/>
</dbReference>
<accession>A0A5D3DXG7</accession>
<reference evidence="3 4" key="1">
    <citation type="submission" date="2019-08" db="EMBL/GenBank/DDBJ databases">
        <title>Draft genome sequences of two oriental melons (Cucumis melo L. var makuwa).</title>
        <authorList>
            <person name="Kwon S.-Y."/>
        </authorList>
    </citation>
    <scope>NUCLEOTIDE SEQUENCE [LARGE SCALE GENOMIC DNA]</scope>
    <source>
        <strain evidence="4">cv. Chang Bougi</strain>
        <strain evidence="3">cv. SW 3</strain>
        <tissue evidence="2">Leaf</tissue>
    </source>
</reference>
<dbReference type="EMBL" id="SSTE01012822">
    <property type="protein sequence ID" value="KAA0048526.1"/>
    <property type="molecule type" value="Genomic_DNA"/>
</dbReference>
<organism evidence="2 4">
    <name type="scientific">Cucumis melo var. makuwa</name>
    <name type="common">Oriental melon</name>
    <dbReference type="NCBI Taxonomy" id="1194695"/>
    <lineage>
        <taxon>Eukaryota</taxon>
        <taxon>Viridiplantae</taxon>
        <taxon>Streptophyta</taxon>
        <taxon>Embryophyta</taxon>
        <taxon>Tracheophyta</taxon>
        <taxon>Spermatophyta</taxon>
        <taxon>Magnoliopsida</taxon>
        <taxon>eudicotyledons</taxon>
        <taxon>Gunneridae</taxon>
        <taxon>Pentapetalae</taxon>
        <taxon>rosids</taxon>
        <taxon>fabids</taxon>
        <taxon>Cucurbitales</taxon>
        <taxon>Cucurbitaceae</taxon>
        <taxon>Benincaseae</taxon>
        <taxon>Cucumis</taxon>
    </lineage>
</organism>
<evidence type="ECO:0000313" key="3">
    <source>
        <dbReference type="Proteomes" id="UP000321393"/>
    </source>
</evidence>
<gene>
    <name evidence="2" type="ORF">E5676_scaffold600G001500</name>
    <name evidence="1" type="ORF">E6C27_scaffold61G001480</name>
</gene>
<proteinExistence type="predicted"/>
<evidence type="ECO:0000313" key="2">
    <source>
        <dbReference type="EMBL" id="TYK28321.1"/>
    </source>
</evidence>
<dbReference type="EMBL" id="SSTD01002133">
    <property type="protein sequence ID" value="TYK28321.1"/>
    <property type="molecule type" value="Genomic_DNA"/>
</dbReference>